<dbReference type="Gene3D" id="3.30.559.10">
    <property type="entry name" value="Chloramphenicol acetyltransferase-like domain"/>
    <property type="match status" value="2"/>
</dbReference>
<dbReference type="EMBL" id="CAJOBE010003875">
    <property type="protein sequence ID" value="CAF3905220.1"/>
    <property type="molecule type" value="Genomic_DNA"/>
</dbReference>
<dbReference type="GO" id="GO:0043041">
    <property type="term" value="P:amino acid activation for nonribosomal peptide biosynthetic process"/>
    <property type="evidence" value="ECO:0007669"/>
    <property type="project" value="TreeGrafter"/>
</dbReference>
<dbReference type="PROSITE" id="PS50075">
    <property type="entry name" value="CARRIER"/>
    <property type="match status" value="1"/>
</dbReference>
<dbReference type="Proteomes" id="UP000663874">
    <property type="component" value="Unassembled WGS sequence"/>
</dbReference>
<dbReference type="InterPro" id="IPR000873">
    <property type="entry name" value="AMP-dep_synth/lig_dom"/>
</dbReference>
<evidence type="ECO:0000256" key="1">
    <source>
        <dbReference type="ARBA" id="ARBA00022450"/>
    </source>
</evidence>
<dbReference type="PANTHER" id="PTHR45527:SF1">
    <property type="entry name" value="FATTY ACID SYNTHASE"/>
    <property type="match status" value="1"/>
</dbReference>
<evidence type="ECO:0000259" key="3">
    <source>
        <dbReference type="PROSITE" id="PS50075"/>
    </source>
</evidence>
<protein>
    <recommendedName>
        <fullName evidence="3">Carrier domain-containing protein</fullName>
    </recommendedName>
</protein>
<dbReference type="InterPro" id="IPR023213">
    <property type="entry name" value="CAT-like_dom_sf"/>
</dbReference>
<comment type="caution">
    <text evidence="4">The sequence shown here is derived from an EMBL/GenBank/DDBJ whole genome shotgun (WGS) entry which is preliminary data.</text>
</comment>
<dbReference type="PANTHER" id="PTHR45527">
    <property type="entry name" value="NONRIBOSOMAL PEPTIDE SYNTHETASE"/>
    <property type="match status" value="1"/>
</dbReference>
<proteinExistence type="predicted"/>
<keyword evidence="1" id="KW-0596">Phosphopantetheine</keyword>
<dbReference type="Gene3D" id="3.30.300.30">
    <property type="match status" value="2"/>
</dbReference>
<dbReference type="Gene3D" id="3.30.559.30">
    <property type="entry name" value="Nonribosomal peptide synthetase, condensation domain"/>
    <property type="match status" value="3"/>
</dbReference>
<feature type="domain" description="Carrier" evidence="3">
    <location>
        <begin position="711"/>
        <end position="789"/>
    </location>
</feature>
<dbReference type="Gene3D" id="2.160.10.10">
    <property type="entry name" value="Hexapeptide repeat proteins"/>
    <property type="match status" value="2"/>
</dbReference>
<keyword evidence="2" id="KW-0597">Phosphoprotein</keyword>
<dbReference type="Pfam" id="PF00501">
    <property type="entry name" value="AMP-binding"/>
    <property type="match status" value="1"/>
</dbReference>
<dbReference type="InterPro" id="IPR045851">
    <property type="entry name" value="AMP-bd_C_sf"/>
</dbReference>
<dbReference type="Gene3D" id="3.40.50.12780">
    <property type="entry name" value="N-terminal domain of ligase-like"/>
    <property type="match status" value="3"/>
</dbReference>
<dbReference type="GO" id="GO:0003824">
    <property type="term" value="F:catalytic activity"/>
    <property type="evidence" value="ECO:0007669"/>
    <property type="project" value="InterPro"/>
</dbReference>
<dbReference type="InterPro" id="IPR011004">
    <property type="entry name" value="Trimer_LpxA-like_sf"/>
</dbReference>
<dbReference type="InterPro" id="IPR042099">
    <property type="entry name" value="ANL_N_sf"/>
</dbReference>
<organism evidence="4 5">
    <name type="scientific">Rotaria sordida</name>
    <dbReference type="NCBI Taxonomy" id="392033"/>
    <lineage>
        <taxon>Eukaryota</taxon>
        <taxon>Metazoa</taxon>
        <taxon>Spiralia</taxon>
        <taxon>Gnathifera</taxon>
        <taxon>Rotifera</taxon>
        <taxon>Eurotatoria</taxon>
        <taxon>Bdelloidea</taxon>
        <taxon>Philodinida</taxon>
        <taxon>Philodinidae</taxon>
        <taxon>Rotaria</taxon>
    </lineage>
</organism>
<dbReference type="InterPro" id="IPR036736">
    <property type="entry name" value="ACP-like_sf"/>
</dbReference>
<dbReference type="Pfam" id="PF00668">
    <property type="entry name" value="Condensation"/>
    <property type="match status" value="3"/>
</dbReference>
<dbReference type="GO" id="GO:0044550">
    <property type="term" value="P:secondary metabolite biosynthetic process"/>
    <property type="evidence" value="ECO:0007669"/>
    <property type="project" value="TreeGrafter"/>
</dbReference>
<dbReference type="GO" id="GO:0005737">
    <property type="term" value="C:cytoplasm"/>
    <property type="evidence" value="ECO:0007669"/>
    <property type="project" value="TreeGrafter"/>
</dbReference>
<dbReference type="SUPFAM" id="SSF56801">
    <property type="entry name" value="Acetyl-CoA synthetase-like"/>
    <property type="match status" value="3"/>
</dbReference>
<accession>A0A819I003</accession>
<evidence type="ECO:0000313" key="5">
    <source>
        <dbReference type="Proteomes" id="UP000663874"/>
    </source>
</evidence>
<dbReference type="GO" id="GO:0031177">
    <property type="term" value="F:phosphopantetheine binding"/>
    <property type="evidence" value="ECO:0007669"/>
    <property type="project" value="TreeGrafter"/>
</dbReference>
<evidence type="ECO:0000313" key="4">
    <source>
        <dbReference type="EMBL" id="CAF3905220.1"/>
    </source>
</evidence>
<sequence length="2111" mass="241400">CTGTATQYIYEGNNNAAELLPIGRPLPNVHIYLLDEYFQPVIPGVQTGEIIIGAPASDAQARIWLDQQIRFNSDKPLTAIYNMPFLFRLCLGHTLSIQQLTHALQQIVGKHESLRTSLVFDTENTFETDSELDLIMYDEKRNTGLLDLAQGLVFRCHIIHHTPVSSNDLLCDKDAIIFNFHHASFDFPSMHIFLHDLNQAYSTGQLTTDENSLLRYLDYAMIEQQMSMTAANMFWLDILRDHKIDHSLPLPFDRYRLSDEHRTGRGISFSFDFGEDLSHDFLSYSSSHGITVEQLTLASYFAFLFKLTNGESDLCIGMNTNGRYKEELKSMIGMFVNAIPLRCRLDPHWSFHQLVEHVKDIITNSLKYSYFPLQRILNQYPNTIKPAFLETSFEFQSYTSKSSKNEVMIGNARLVAVPFSIKIGEDEIMSKFDFTLTIQHDLDIDQLSCTINASLDLFDRKTIDIITQRFHSMLEQLFNVEDVQINKPTHELSLILSDEKFLMKSMNNTQVIGVIAIEMAGGVYCPLSPRDPKHHEFSQSTAIDQQGELLVGGVGVFAGYLGRNDLTTRALIVIDGEIFYRTGDLVRMDHNGLLHYQGRKDHQIKLHGQRIELGEIEQCLLNTSISACVVIKWDDDNLIVYVQSSNINEEQLRQHCQCHLPPYMIPSLFIILDKLPLNANGKIDRKLLPSPSSYFFNHLQRNHTSNLQMKKPHDEIQITLHTLWCDMFQQKQISIDTNIFTIGGHSLLLMQLYRRYQTTFHLETKSLSINDLFQYPTIIDHSQFIRQAINIEKHFEDCWSSLHLIQAPASFAQERIFLDEQIRFSSRTNNVIYTIPLLYRVASVNSHISITRLHHALQFVIMKHSILRTALHIDSNGIIMQYCLNININNNDIKPYGFSIINLHDDKDSNIDKTITEMMNNSDLFDLTKGCVIHCHILRQYHPDDNLSFKNDDLLTKDDLILFNIHHSAFDGASTSIFLRDFSVAYETDCSLPSDDDALQYIDYSIYEHQMDMTLSRNFWQAQLQAYNLEYRLSLSTDRHRSSTHQRSGLASVAKISFDDQISIAFLNYASTHKITPFQLGLAIFYTFLFKLTHGQSDLFITCLNANRYKSELENMIGMFVATLPYRIQLNSHWSFNELVKHVRDRCTAVEQEMPMTAASIFWLETLYDCRLDRSLQLPYDRYRLSDEHRTGRGISFSFEFGEELSRVFLSYSSSNDITLAHIALACYYAFLFKLTNGESDLCIGMNTDGRYKEELMSVIGMFVNAIPLRCQLDPHWSFHQLVEDVRDIARNSLKYSYFPLQRILAQHPNATKPAFLETSFEFRSYTSKNGKNKVMIGNVQLIAAPFSIKIGEDEIMSKFDFILTIQHDLDINQLSCTINASLDLFDRKTVDMIAQRFHSMLEQLFDTEDAPTNKPIYELSLILADEKLLMKSMNNTQVLSPSVTCIHHEFVHQVMKHPQKLAVELDDQSLTYCELLYYTQVIGIMAIEMAGGVYCPLLPRDPRHRLHMLVEQTQSQLVLVHHLTKNKFNDSEVLPVKLAKLMRSMVTSTCRVWNLYGPAEITIDCTSHVVDITSDTKSIPIERTLPNYRCLILDSWLQCIVIPQEGELYVGGVGVFIGYLGRDDLTARALLLIDGEVFYRTGDLVRMDNNGLLRYQGRKDYQIKLHGQRIELGEIEQCLLETSISTCVVIKWGDDHLVAYVQSTDINVEELRKHCQSHLPPHMIPSIFVVLEKLPINANGKIDRKLLPASQFSSLTNIDQTDAFHNESPNVNMSFGQLGGTSLDAIRALVLIRQEICTKYLLGTPFYNSYLRLCGAKIGYHTHIYTTLIEAPWLLEVGESSFIGEEVVLSRPITSGYYPINSYYYLHKLWLRQLIITSFHQALDFLPPFDVLSSVLLRWLGARIEDDVKILNFHQILRFPSNLLNIERGVTTFGGAKLVSFKMTKEGLCYLDEIHLGSHTNLGGGCTIMPATKLPSKTIVGSLTLVTQKTVNTQRTQFLVFLFRVLGAQIGSDVILPDISCLTDLHLVNIGNHVRLSKSAVIQPHTFEQRIYKLAPITVNHSSVLMSNTLVLSGARLQGQNRILPWTLVMKDDQLPPNTNWSGVPAKQVI</sequence>
<reference evidence="4" key="1">
    <citation type="submission" date="2021-02" db="EMBL/GenBank/DDBJ databases">
        <authorList>
            <person name="Nowell W R."/>
        </authorList>
    </citation>
    <scope>NUCLEOTIDE SEQUENCE</scope>
</reference>
<dbReference type="InterPro" id="IPR001242">
    <property type="entry name" value="Condensation_dom"/>
</dbReference>
<evidence type="ECO:0000256" key="2">
    <source>
        <dbReference type="ARBA" id="ARBA00022553"/>
    </source>
</evidence>
<dbReference type="Gene3D" id="1.10.1200.10">
    <property type="entry name" value="ACP-like"/>
    <property type="match status" value="1"/>
</dbReference>
<dbReference type="SUPFAM" id="SSF51161">
    <property type="entry name" value="Trimeric LpxA-like enzymes"/>
    <property type="match status" value="2"/>
</dbReference>
<dbReference type="Pfam" id="PF00550">
    <property type="entry name" value="PP-binding"/>
    <property type="match status" value="1"/>
</dbReference>
<gene>
    <name evidence="4" type="ORF">FNK824_LOCUS20796</name>
</gene>
<dbReference type="SUPFAM" id="SSF47336">
    <property type="entry name" value="ACP-like"/>
    <property type="match status" value="1"/>
</dbReference>
<dbReference type="SUPFAM" id="SSF52777">
    <property type="entry name" value="CoA-dependent acyltransferases"/>
    <property type="match status" value="5"/>
</dbReference>
<name>A0A819I003_9BILA</name>
<dbReference type="InterPro" id="IPR009081">
    <property type="entry name" value="PP-bd_ACP"/>
</dbReference>
<feature type="non-terminal residue" evidence="4">
    <location>
        <position position="1"/>
    </location>
</feature>